<dbReference type="RefSeq" id="WP_072866423.1">
    <property type="nucleotide sequence ID" value="NZ_FQVC01000001.1"/>
</dbReference>
<dbReference type="InterPro" id="IPR002937">
    <property type="entry name" value="Amino_oxidase"/>
</dbReference>
<dbReference type="AlphaFoldDB" id="A0A1M4SG78"/>
<proteinExistence type="inferred from homology"/>
<evidence type="ECO:0000256" key="5">
    <source>
        <dbReference type="ARBA" id="ARBA00023070"/>
    </source>
</evidence>
<dbReference type="InterPro" id="IPR006311">
    <property type="entry name" value="TAT_signal"/>
</dbReference>
<dbReference type="Gene3D" id="3.90.660.10">
    <property type="match status" value="1"/>
</dbReference>
<gene>
    <name evidence="8" type="ORF">SAMN02745223_00030</name>
</gene>
<keyword evidence="5" id="KW-0073">Auxin biosynthesis</keyword>
<dbReference type="GO" id="GO:0050361">
    <property type="term" value="F:tryptophan 2-monooxygenase activity"/>
    <property type="evidence" value="ECO:0007669"/>
    <property type="project" value="UniProtKB-EC"/>
</dbReference>
<dbReference type="PANTHER" id="PTHR10742:SF342">
    <property type="entry name" value="AMINE OXIDASE"/>
    <property type="match status" value="1"/>
</dbReference>
<dbReference type="PROSITE" id="PS51318">
    <property type="entry name" value="TAT"/>
    <property type="match status" value="1"/>
</dbReference>
<evidence type="ECO:0000256" key="2">
    <source>
        <dbReference type="ARBA" id="ARBA00005833"/>
    </source>
</evidence>
<dbReference type="SUPFAM" id="SSF54373">
    <property type="entry name" value="FAD-linked reductases, C-terminal domain"/>
    <property type="match status" value="1"/>
</dbReference>
<organism evidence="8 9">
    <name type="scientific">Devosia limi DSM 17137</name>
    <dbReference type="NCBI Taxonomy" id="1121477"/>
    <lineage>
        <taxon>Bacteria</taxon>
        <taxon>Pseudomonadati</taxon>
        <taxon>Pseudomonadota</taxon>
        <taxon>Alphaproteobacteria</taxon>
        <taxon>Hyphomicrobiales</taxon>
        <taxon>Devosiaceae</taxon>
        <taxon>Devosia</taxon>
    </lineage>
</organism>
<sequence>MSGFETGMSRRQLLAMIGTAAGSVAMYNAMTSLGFAQESTYSGPIKLEGDPKGASVLILGAGLAGMTAALELRDAGYKVQVLEYREKAGGRCWTLRGGDKYVELGGAVQDVKFAEGNYINPGPWRIPHHHYGVLDYCQRLGVKLEPFMQVNHNAYLHRTDAFDGKPQRFREIATDYRGHVSELLAKVVNQNALDETVTADDAKLLLESLKTYGVLDENYAYVKSDDTSEFRGWDKPPGGGVDGAPVPSEPIALSDVLQSRLWANLVTGDSIDHQGTIFQPVGGMDMIAVGFEKVIGDLITYNAKVTKIDQNDTGVTVTYVDSNGAAGEQTATADYCICTIPFSILGQIEHNFSGEMTSVIDSMSYAGSVKFGLEFKRRFWEQDERIYGGITYTNLPISQISYPSNDYFSDGPAVLLGGYGWGATAYQFNALPPEERVAKAVEYGAQIHPQYTEEFSNGVAVTWHRVPWVLGCYGIWADKEAQYATAAAMDGRTLMAGEHISYLPAWQEGAILSALDAITRLHKVVVGA</sequence>
<dbReference type="GO" id="GO:0009851">
    <property type="term" value="P:auxin biosynthetic process"/>
    <property type="evidence" value="ECO:0007669"/>
    <property type="project" value="UniProtKB-KW"/>
</dbReference>
<comment type="pathway">
    <text evidence="1">Plant hormone metabolism; auxin biosynthesis.</text>
</comment>
<dbReference type="GO" id="GO:0001716">
    <property type="term" value="F:L-amino-acid oxidase activity"/>
    <property type="evidence" value="ECO:0007669"/>
    <property type="project" value="TreeGrafter"/>
</dbReference>
<evidence type="ECO:0000256" key="3">
    <source>
        <dbReference type="ARBA" id="ARBA00012535"/>
    </source>
</evidence>
<reference evidence="8 9" key="1">
    <citation type="submission" date="2016-11" db="EMBL/GenBank/DDBJ databases">
        <authorList>
            <person name="Jaros S."/>
            <person name="Januszkiewicz K."/>
            <person name="Wedrychowicz H."/>
        </authorList>
    </citation>
    <scope>NUCLEOTIDE SEQUENCE [LARGE SCALE GENOMIC DNA]</scope>
    <source>
        <strain evidence="8 9">DSM 17137</strain>
    </source>
</reference>
<dbReference type="InterPro" id="IPR036188">
    <property type="entry name" value="FAD/NAD-bd_sf"/>
</dbReference>
<evidence type="ECO:0000313" key="8">
    <source>
        <dbReference type="EMBL" id="SHE31162.1"/>
    </source>
</evidence>
<dbReference type="EMBL" id="FQVC01000001">
    <property type="protein sequence ID" value="SHE31162.1"/>
    <property type="molecule type" value="Genomic_DNA"/>
</dbReference>
<dbReference type="Pfam" id="PF01593">
    <property type="entry name" value="Amino_oxidase"/>
    <property type="match status" value="1"/>
</dbReference>
<dbReference type="SUPFAM" id="SSF51905">
    <property type="entry name" value="FAD/NAD(P)-binding domain"/>
    <property type="match status" value="1"/>
</dbReference>
<dbReference type="OrthoDB" id="337830at2"/>
<feature type="domain" description="Amine oxidase" evidence="7">
    <location>
        <begin position="63"/>
        <end position="517"/>
    </location>
</feature>
<dbReference type="Gene3D" id="1.20.1440.240">
    <property type="match status" value="1"/>
</dbReference>
<dbReference type="InterPro" id="IPR050281">
    <property type="entry name" value="Flavin_monoamine_oxidase"/>
</dbReference>
<dbReference type="PANTHER" id="PTHR10742">
    <property type="entry name" value="FLAVIN MONOAMINE OXIDASE"/>
    <property type="match status" value="1"/>
</dbReference>
<evidence type="ECO:0000259" key="7">
    <source>
        <dbReference type="Pfam" id="PF01593"/>
    </source>
</evidence>
<evidence type="ECO:0000256" key="6">
    <source>
        <dbReference type="ARBA" id="ARBA00047321"/>
    </source>
</evidence>
<dbReference type="EC" id="1.13.12.3" evidence="3"/>
<evidence type="ECO:0000256" key="1">
    <source>
        <dbReference type="ARBA" id="ARBA00004814"/>
    </source>
</evidence>
<protein>
    <recommendedName>
        <fullName evidence="4">Tryptophan 2-monooxygenase</fullName>
        <ecNumber evidence="3">1.13.12.3</ecNumber>
    </recommendedName>
</protein>
<comment type="similarity">
    <text evidence="2">Belongs to the tryptophan 2-monooxygenase family.</text>
</comment>
<comment type="catalytic activity">
    <reaction evidence="6">
        <text>L-tryptophan + O2 = indole-3-acetamide + CO2 + H2O</text>
        <dbReference type="Rhea" id="RHEA:16165"/>
        <dbReference type="ChEBI" id="CHEBI:15377"/>
        <dbReference type="ChEBI" id="CHEBI:15379"/>
        <dbReference type="ChEBI" id="CHEBI:16031"/>
        <dbReference type="ChEBI" id="CHEBI:16526"/>
        <dbReference type="ChEBI" id="CHEBI:57912"/>
        <dbReference type="EC" id="1.13.12.3"/>
    </reaction>
</comment>
<dbReference type="Proteomes" id="UP000184533">
    <property type="component" value="Unassembled WGS sequence"/>
</dbReference>
<accession>A0A1M4SG78</accession>
<name>A0A1M4SG78_9HYPH</name>
<evidence type="ECO:0000256" key="4">
    <source>
        <dbReference type="ARBA" id="ARBA00017871"/>
    </source>
</evidence>
<evidence type="ECO:0000313" key="9">
    <source>
        <dbReference type="Proteomes" id="UP000184533"/>
    </source>
</evidence>
<dbReference type="Gene3D" id="3.50.50.60">
    <property type="entry name" value="FAD/NAD(P)-binding domain"/>
    <property type="match status" value="1"/>
</dbReference>
<dbReference type="GO" id="GO:0009063">
    <property type="term" value="P:amino acid catabolic process"/>
    <property type="evidence" value="ECO:0007669"/>
    <property type="project" value="TreeGrafter"/>
</dbReference>